<name>A0ABU5ILN7_9BURK</name>
<feature type="domain" description="PPM-type phosphatase" evidence="1">
    <location>
        <begin position="134"/>
        <end position="328"/>
    </location>
</feature>
<gene>
    <name evidence="2" type="ORF">SM757_24685</name>
</gene>
<dbReference type="Pfam" id="PF13581">
    <property type="entry name" value="HATPase_c_2"/>
    <property type="match status" value="1"/>
</dbReference>
<dbReference type="RefSeq" id="WP_066333166.1">
    <property type="nucleotide sequence ID" value="NZ_JAXOJX010000050.1"/>
</dbReference>
<dbReference type="SUPFAM" id="SSF81606">
    <property type="entry name" value="PP2C-like"/>
    <property type="match status" value="1"/>
</dbReference>
<dbReference type="EMBL" id="JAXOJX010000050">
    <property type="protein sequence ID" value="MDZ5459781.1"/>
    <property type="molecule type" value="Genomic_DNA"/>
</dbReference>
<dbReference type="InterPro" id="IPR039248">
    <property type="entry name" value="Ptase_RsbX"/>
</dbReference>
<dbReference type="InterPro" id="IPR003594">
    <property type="entry name" value="HATPase_dom"/>
</dbReference>
<evidence type="ECO:0000313" key="3">
    <source>
        <dbReference type="Proteomes" id="UP001293718"/>
    </source>
</evidence>
<evidence type="ECO:0000313" key="2">
    <source>
        <dbReference type="EMBL" id="MDZ5459781.1"/>
    </source>
</evidence>
<dbReference type="Proteomes" id="UP001293718">
    <property type="component" value="Unassembled WGS sequence"/>
</dbReference>
<dbReference type="SMART" id="SM00331">
    <property type="entry name" value="PP2C_SIG"/>
    <property type="match status" value="1"/>
</dbReference>
<sequence>MFEVMVNDSSAVAEARRRAVAAGAALGFDEVRAGQLAIVATELGTNLIKHGGGGRLLVGCGSDHIDLLALDKGPGMADVPRCLADGYSSAGTAGNGLGAVRRLAQAFHVASWPAKGTVVMACLSRKGESACEPRQEDAVGGVCIAKPGEQACGDAWAAHDAADGCRIVFMVDGLGHGTEAAVAANEAVAQFQRSRHEPPAQIIQAVHQALRHTRGGAVAVARMDPASGTVAFAGLGNIAASVVVPGGAARRMVSHNGTAGHNARKIQAFDYPCAPGGVLVMHSDGLSSGWSLDAYPGLARMHPLLGAAVLYRDFARGRDDATAVLARMPVVKGALP</sequence>
<evidence type="ECO:0000259" key="1">
    <source>
        <dbReference type="SMART" id="SM00331"/>
    </source>
</evidence>
<dbReference type="Gene3D" id="3.60.40.10">
    <property type="entry name" value="PPM-type phosphatase domain"/>
    <property type="match status" value="1"/>
</dbReference>
<comment type="caution">
    <text evidence="2">The sequence shown here is derived from an EMBL/GenBank/DDBJ whole genome shotgun (WGS) entry which is preliminary data.</text>
</comment>
<proteinExistence type="predicted"/>
<dbReference type="InterPro" id="IPR036890">
    <property type="entry name" value="HATPase_C_sf"/>
</dbReference>
<dbReference type="PANTHER" id="PTHR35801">
    <property type="entry name" value="PHOSPHOSERINE PHOSPHATASE RSBX"/>
    <property type="match status" value="1"/>
</dbReference>
<accession>A0ABU5ILN7</accession>
<dbReference type="SUPFAM" id="SSF55874">
    <property type="entry name" value="ATPase domain of HSP90 chaperone/DNA topoisomerase II/histidine kinase"/>
    <property type="match status" value="1"/>
</dbReference>
<dbReference type="InterPro" id="IPR001932">
    <property type="entry name" value="PPM-type_phosphatase-like_dom"/>
</dbReference>
<protein>
    <submittedName>
        <fullName evidence="2">SpoIIE family protein phosphatase</fullName>
    </submittedName>
</protein>
<organism evidence="2 3">
    <name type="scientific">Azohydromonas lata</name>
    <dbReference type="NCBI Taxonomy" id="45677"/>
    <lineage>
        <taxon>Bacteria</taxon>
        <taxon>Pseudomonadati</taxon>
        <taxon>Pseudomonadota</taxon>
        <taxon>Betaproteobacteria</taxon>
        <taxon>Burkholderiales</taxon>
        <taxon>Sphaerotilaceae</taxon>
        <taxon>Azohydromonas</taxon>
    </lineage>
</organism>
<dbReference type="Pfam" id="PF07228">
    <property type="entry name" value="SpoIIE"/>
    <property type="match status" value="1"/>
</dbReference>
<reference evidence="2 3" key="1">
    <citation type="submission" date="2023-11" db="EMBL/GenBank/DDBJ databases">
        <title>Draft genome of Azohydromonas lata strain H1 (DSM1123), a polyhydroxyalkanoate producer.</title>
        <authorList>
            <person name="Traversa D."/>
            <person name="D'Addabbo P."/>
            <person name="Pazzani C."/>
            <person name="Manzari C."/>
            <person name="Chiara M."/>
            <person name="Scrascia M."/>
        </authorList>
    </citation>
    <scope>NUCLEOTIDE SEQUENCE [LARGE SCALE GENOMIC DNA]</scope>
    <source>
        <strain evidence="2 3">H1</strain>
    </source>
</reference>
<dbReference type="Gene3D" id="3.30.565.10">
    <property type="entry name" value="Histidine kinase-like ATPase, C-terminal domain"/>
    <property type="match status" value="1"/>
</dbReference>
<dbReference type="PANTHER" id="PTHR35801:SF1">
    <property type="entry name" value="PHOSPHOSERINE PHOSPHATASE RSBX"/>
    <property type="match status" value="1"/>
</dbReference>
<keyword evidence="3" id="KW-1185">Reference proteome</keyword>
<dbReference type="InterPro" id="IPR036457">
    <property type="entry name" value="PPM-type-like_dom_sf"/>
</dbReference>